<proteinExistence type="predicted"/>
<sequence length="417" mass="45618">MPHNAKTVTCRRCARQIPTQHLANHNKKCGGVNTSDGGKKGTNKGGLPPKNQRVRVQTGDSHTQKVGELQMEKHLATLSPAHVSKHTGMPSQFRGNTLKETDVDLKSFTTSKTGDLMFMTTPYFEVPYTALFTANGEVLNMDGLVQYDHKLNAEHDDILDGYIHMKQTKFLDGNLSRYRMVGESITIHVDSPSDSVSGQAQAIELDTVGDEDIQFQIDVDHLPECTGYKTWNSAEGAYIIKRPTRDYTQMMLPRRKLVKQNAVVKVSNFPGLEDFSIYGSERGDTDDTVTLTGMTGAFCVFRAIPAGSIVSIKLVRHIEVIPLPGSTLNKYTTPSIVELGDTDAFLKTAFGMIDRIQPASYNGFGTFLSTILRPIAGTVGKVASIFLGANNPVTQIANGVGGAIDGGMSIYNHFKRK</sequence>
<feature type="region of interest" description="Disordered" evidence="1">
    <location>
        <begin position="24"/>
        <end position="57"/>
    </location>
</feature>
<evidence type="ECO:0000313" key="2">
    <source>
        <dbReference type="EMBL" id="DBA59436.1"/>
    </source>
</evidence>
<dbReference type="EMBL" id="BK064845">
    <property type="protein sequence ID" value="DBA59436.1"/>
    <property type="molecule type" value="Genomic_RNA"/>
</dbReference>
<evidence type="ECO:0000256" key="1">
    <source>
        <dbReference type="SAM" id="MobiDB-lite"/>
    </source>
</evidence>
<organism evidence="2">
    <name type="scientific">Barramundi picorna-like virus 1</name>
    <dbReference type="NCBI Taxonomy" id="3096544"/>
    <lineage>
        <taxon>Viruses</taxon>
        <taxon>Riboviria</taxon>
        <taxon>Orthornavirae</taxon>
        <taxon>Pisuviricota</taxon>
        <taxon>Pisoniviricetes</taxon>
        <taxon>Picornavirales</taxon>
        <taxon>Picornaviridae</taxon>
    </lineage>
</organism>
<reference evidence="2" key="2">
    <citation type="journal article" date="2024" name="Virology">
        <title>Novel viruses discovered in metatranscriptomic analysis of farmed barramundi in Asia and Australia.</title>
        <authorList>
            <person name="Mercer L.K."/>
            <person name="Harding E.F."/>
            <person name="Sridhar T."/>
            <person name="White P.A."/>
        </authorList>
    </citation>
    <scope>NUCLEOTIDE SEQUENCE</scope>
</reference>
<reference evidence="2" key="1">
    <citation type="submission" date="2023-07" db="EMBL/GenBank/DDBJ databases">
        <authorList>
            <person name="Mercer L.K."/>
            <person name="Harding E.F."/>
            <person name="Sridhar T."/>
            <person name="White P.A."/>
        </authorList>
    </citation>
    <scope>NUCLEOTIDE SEQUENCE</scope>
</reference>
<name>A0AB33V6N9_9PICO</name>
<protein>
    <submittedName>
        <fullName evidence="2">Capsid</fullName>
    </submittedName>
</protein>
<accession>A0AB33V6N9</accession>